<feature type="transmembrane region" description="Helical" evidence="13">
    <location>
        <begin position="776"/>
        <end position="795"/>
    </location>
</feature>
<dbReference type="GO" id="GO:1902600">
    <property type="term" value="P:proton transmembrane transport"/>
    <property type="evidence" value="ECO:0007669"/>
    <property type="project" value="TreeGrafter"/>
</dbReference>
<dbReference type="InterPro" id="IPR044492">
    <property type="entry name" value="P_typ_ATPase_HD_dom"/>
</dbReference>
<keyword evidence="6" id="KW-0547">Nucleotide-binding</keyword>
<proteinExistence type="inferred from homology"/>
<evidence type="ECO:0000256" key="9">
    <source>
        <dbReference type="ARBA" id="ARBA00022967"/>
    </source>
</evidence>
<dbReference type="FunFam" id="1.20.1110.10:FF:000065">
    <property type="entry name" value="Sarcoplasmic/endoplasmic reticulum calcium ATPase 1"/>
    <property type="match status" value="1"/>
</dbReference>
<feature type="transmembrane region" description="Helical" evidence="13">
    <location>
        <begin position="704"/>
        <end position="732"/>
    </location>
</feature>
<dbReference type="Pfam" id="PF00689">
    <property type="entry name" value="Cation_ATPase_C"/>
    <property type="match status" value="1"/>
</dbReference>
<feature type="transmembrane region" description="Helical" evidence="13">
    <location>
        <begin position="270"/>
        <end position="296"/>
    </location>
</feature>
<feature type="domain" description="Cation-transporting P-type ATPase N-terminal" evidence="14">
    <location>
        <begin position="4"/>
        <end position="77"/>
    </location>
</feature>
<dbReference type="Gene3D" id="2.70.150.10">
    <property type="entry name" value="Calcium-transporting ATPase, cytoplasmic transduction domain A"/>
    <property type="match status" value="1"/>
</dbReference>
<accession>A0A1N6DQ65</accession>
<dbReference type="InterPro" id="IPR059000">
    <property type="entry name" value="ATPase_P-type_domA"/>
</dbReference>
<feature type="transmembrane region" description="Helical" evidence="13">
    <location>
        <begin position="81"/>
        <end position="102"/>
    </location>
</feature>
<evidence type="ECO:0000256" key="11">
    <source>
        <dbReference type="ARBA" id="ARBA00023136"/>
    </source>
</evidence>
<comment type="catalytic activity">
    <reaction evidence="12">
        <text>Ca(2+)(in) + ATP + H2O = Ca(2+)(out) + ADP + phosphate + H(+)</text>
        <dbReference type="Rhea" id="RHEA:18105"/>
        <dbReference type="ChEBI" id="CHEBI:15377"/>
        <dbReference type="ChEBI" id="CHEBI:15378"/>
        <dbReference type="ChEBI" id="CHEBI:29108"/>
        <dbReference type="ChEBI" id="CHEBI:30616"/>
        <dbReference type="ChEBI" id="CHEBI:43474"/>
        <dbReference type="ChEBI" id="CHEBI:456216"/>
        <dbReference type="EC" id="7.2.2.10"/>
    </reaction>
</comment>
<evidence type="ECO:0000256" key="6">
    <source>
        <dbReference type="ARBA" id="ARBA00022741"/>
    </source>
</evidence>
<dbReference type="OrthoDB" id="9770315at2"/>
<feature type="transmembrane region" description="Helical" evidence="13">
    <location>
        <begin position="245"/>
        <end position="264"/>
    </location>
</feature>
<keyword evidence="3" id="KW-1003">Cell membrane</keyword>
<feature type="transmembrane region" description="Helical" evidence="13">
    <location>
        <begin position="636"/>
        <end position="657"/>
    </location>
</feature>
<dbReference type="InterPro" id="IPR036412">
    <property type="entry name" value="HAD-like_sf"/>
</dbReference>
<feature type="transmembrane region" description="Helical" evidence="13">
    <location>
        <begin position="738"/>
        <end position="755"/>
    </location>
</feature>
<dbReference type="SUPFAM" id="SSF81665">
    <property type="entry name" value="Calcium ATPase, transmembrane domain M"/>
    <property type="match status" value="1"/>
</dbReference>
<keyword evidence="4 13" id="KW-0812">Transmembrane</keyword>
<dbReference type="GO" id="GO:0016887">
    <property type="term" value="F:ATP hydrolysis activity"/>
    <property type="evidence" value="ECO:0007669"/>
    <property type="project" value="InterPro"/>
</dbReference>
<dbReference type="InterPro" id="IPR023214">
    <property type="entry name" value="HAD_sf"/>
</dbReference>
<gene>
    <name evidence="15" type="ORF">SAMN04488055_0987</name>
</gene>
<evidence type="ECO:0000256" key="13">
    <source>
        <dbReference type="SAM" id="Phobius"/>
    </source>
</evidence>
<dbReference type="Pfam" id="PF13246">
    <property type="entry name" value="Cation_ATPase"/>
    <property type="match status" value="1"/>
</dbReference>
<evidence type="ECO:0000256" key="4">
    <source>
        <dbReference type="ARBA" id="ARBA00022692"/>
    </source>
</evidence>
<evidence type="ECO:0000256" key="3">
    <source>
        <dbReference type="ARBA" id="ARBA00022475"/>
    </source>
</evidence>
<evidence type="ECO:0000256" key="12">
    <source>
        <dbReference type="ARBA" id="ARBA00048694"/>
    </source>
</evidence>
<feature type="transmembrane region" description="Helical" evidence="13">
    <location>
        <begin position="663"/>
        <end position="683"/>
    </location>
</feature>
<dbReference type="SFLD" id="SFLDS00003">
    <property type="entry name" value="Haloacid_Dehalogenase"/>
    <property type="match status" value="1"/>
</dbReference>
<dbReference type="SMART" id="SM00831">
    <property type="entry name" value="Cation_ATPase_N"/>
    <property type="match status" value="1"/>
</dbReference>
<dbReference type="Pfam" id="PF00122">
    <property type="entry name" value="E1-E2_ATPase"/>
    <property type="match status" value="1"/>
</dbReference>
<keyword evidence="10 13" id="KW-1133">Transmembrane helix</keyword>
<dbReference type="InterPro" id="IPR008250">
    <property type="entry name" value="ATPase_P-typ_transduc_dom_A_sf"/>
</dbReference>
<dbReference type="Gene3D" id="1.20.1110.10">
    <property type="entry name" value="Calcium-transporting ATPase, transmembrane domain"/>
    <property type="match status" value="3"/>
</dbReference>
<dbReference type="PRINTS" id="PR00119">
    <property type="entry name" value="CATATPASE"/>
</dbReference>
<dbReference type="FunFam" id="2.70.150.10:FF:000016">
    <property type="entry name" value="Calcium-transporting P-type ATPase putative"/>
    <property type="match status" value="1"/>
</dbReference>
<dbReference type="GO" id="GO:0140352">
    <property type="term" value="P:export from cell"/>
    <property type="evidence" value="ECO:0007669"/>
    <property type="project" value="UniProtKB-ARBA"/>
</dbReference>
<dbReference type="AlphaFoldDB" id="A0A1N6DQ65"/>
<dbReference type="PANTHER" id="PTHR43294">
    <property type="entry name" value="SODIUM/POTASSIUM-TRANSPORTING ATPASE SUBUNIT ALPHA"/>
    <property type="match status" value="1"/>
</dbReference>
<evidence type="ECO:0000259" key="14">
    <source>
        <dbReference type="SMART" id="SM00831"/>
    </source>
</evidence>
<dbReference type="PROSITE" id="PS00154">
    <property type="entry name" value="ATPASE_E1_E2"/>
    <property type="match status" value="1"/>
</dbReference>
<dbReference type="EMBL" id="FSRA01000001">
    <property type="protein sequence ID" value="SIN72935.1"/>
    <property type="molecule type" value="Genomic_DNA"/>
</dbReference>
<dbReference type="FunFam" id="3.40.50.1000:FF:000028">
    <property type="entry name" value="Calcium-transporting P-type ATPase, putative"/>
    <property type="match status" value="1"/>
</dbReference>
<protein>
    <submittedName>
        <fullName evidence="15">Ca2+-transporting ATPase</fullName>
    </submittedName>
</protein>
<evidence type="ECO:0000256" key="7">
    <source>
        <dbReference type="ARBA" id="ARBA00022840"/>
    </source>
</evidence>
<keyword evidence="9" id="KW-1278">Translocase</keyword>
<dbReference type="GO" id="GO:0005388">
    <property type="term" value="F:P-type calcium transporter activity"/>
    <property type="evidence" value="ECO:0007669"/>
    <property type="project" value="UniProtKB-EC"/>
</dbReference>
<comment type="subcellular location">
    <subcellularLocation>
        <location evidence="1">Cell membrane</location>
        <topology evidence="1">Multi-pass membrane protein</topology>
    </subcellularLocation>
</comment>
<keyword evidence="8" id="KW-0460">Magnesium</keyword>
<evidence type="ECO:0000256" key="1">
    <source>
        <dbReference type="ARBA" id="ARBA00004651"/>
    </source>
</evidence>
<reference evidence="16" key="1">
    <citation type="submission" date="2016-11" db="EMBL/GenBank/DDBJ databases">
        <authorList>
            <person name="Varghese N."/>
            <person name="Submissions S."/>
        </authorList>
    </citation>
    <scope>NUCLEOTIDE SEQUENCE [LARGE SCALE GENOMIC DNA]</scope>
    <source>
        <strain evidence="16">DSM 24787</strain>
    </source>
</reference>
<comment type="similarity">
    <text evidence="2">Belongs to the cation transport ATPase (P-type) (TC 3.A.3) family. Type IIA subfamily.</text>
</comment>
<keyword evidence="16" id="KW-1185">Reference proteome</keyword>
<evidence type="ECO:0000313" key="16">
    <source>
        <dbReference type="Proteomes" id="UP000185003"/>
    </source>
</evidence>
<dbReference type="InterPro" id="IPR001757">
    <property type="entry name" value="P_typ_ATPase"/>
</dbReference>
<dbReference type="InterPro" id="IPR006068">
    <property type="entry name" value="ATPase_P-typ_cation-transptr_C"/>
</dbReference>
<name>A0A1N6DQ65_9BACT</name>
<dbReference type="InterPro" id="IPR050510">
    <property type="entry name" value="Cation_transp_ATPase_P-type"/>
</dbReference>
<evidence type="ECO:0000313" key="15">
    <source>
        <dbReference type="EMBL" id="SIN72935.1"/>
    </source>
</evidence>
<dbReference type="Pfam" id="PF00690">
    <property type="entry name" value="Cation_ATPase_N"/>
    <property type="match status" value="1"/>
</dbReference>
<dbReference type="Gene3D" id="3.40.50.1000">
    <property type="entry name" value="HAD superfamily/HAD-like"/>
    <property type="match status" value="1"/>
</dbReference>
<dbReference type="InterPro" id="IPR023299">
    <property type="entry name" value="ATPase_P-typ_cyto_dom_N"/>
</dbReference>
<evidence type="ECO:0000256" key="2">
    <source>
        <dbReference type="ARBA" id="ARBA00005675"/>
    </source>
</evidence>
<dbReference type="PANTHER" id="PTHR43294:SF21">
    <property type="entry name" value="CATION TRANSPORTING ATPASE"/>
    <property type="match status" value="1"/>
</dbReference>
<dbReference type="GO" id="GO:0005886">
    <property type="term" value="C:plasma membrane"/>
    <property type="evidence" value="ECO:0007669"/>
    <property type="project" value="UniProtKB-SubCell"/>
</dbReference>
<dbReference type="STRING" id="536979.SAMN04488055_0987"/>
<dbReference type="InterPro" id="IPR023298">
    <property type="entry name" value="ATPase_P-typ_TM_dom_sf"/>
</dbReference>
<evidence type="ECO:0000256" key="5">
    <source>
        <dbReference type="ARBA" id="ARBA00022723"/>
    </source>
</evidence>
<keyword evidence="11 13" id="KW-0472">Membrane</keyword>
<dbReference type="InterPro" id="IPR018303">
    <property type="entry name" value="ATPase_P-typ_P_site"/>
</dbReference>
<dbReference type="PRINTS" id="PR00120">
    <property type="entry name" value="HATPASE"/>
</dbReference>
<feature type="transmembrane region" description="Helical" evidence="13">
    <location>
        <begin position="52"/>
        <end position="75"/>
    </location>
</feature>
<dbReference type="NCBIfam" id="TIGR01494">
    <property type="entry name" value="ATPase_P-type"/>
    <property type="match status" value="2"/>
</dbReference>
<dbReference type="GO" id="GO:0046872">
    <property type="term" value="F:metal ion binding"/>
    <property type="evidence" value="ECO:0007669"/>
    <property type="project" value="UniProtKB-KW"/>
</dbReference>
<dbReference type="GO" id="GO:0005524">
    <property type="term" value="F:ATP binding"/>
    <property type="evidence" value="ECO:0007669"/>
    <property type="project" value="UniProtKB-KW"/>
</dbReference>
<sequence length="837" mass="92762">MGINWHTITAEETLRQTGSSIQGLNDNAVRQKLEEFGKNELQTKKKVHPVLLFFRQFFEVMILVLVVAAVISAFIGEVSDTFVIIVIIILNAVVGFIQEYRAEKAMDALRKMAAPTSTLIRNGSTIRLPSIELLPGDIVLLEVGNMVPADIRLLESHSLKINEASLTGESNAIDKTTDPLQDASLPLGDRSNMAFNGTLVTNGRGKGVVVATAMQTELGKIAGMLEDAKSSSPLQKRMEDFSRKLTFIILGLCAVLFFIGFLRGEDLQRMLLTVISLAVAAIPEALPAVVTVSLALGAKRLLKKNVLIRKLYAVETLGSVTYICTDKTGTLTRNKMRVQEVWENGPLLLAMSLNHDVKEKEGELFGDPTEIAMVEYAKEQERFERVKEIPFDADRKAMTTIFEKEGKYWVITKGATESIADMMADAAKEELKTREEEMAKKGMRVIGFATKELDELPSEITPEQIEKDLEFIGLVGLIDPPRQEAKDAILQCKEAGIAVVMITGDHPLTAGSIAQQLEIIGEEEGKIITGKELEAMPEEVFREKVEQLRVYARVSPQQKLNIVTALQENHQFVSMTGDGVNDAPSLKKANIGVAMGITGTDVTKEAAHMILVDDNFATIVDAVGEGRRIYDNIRKFIRYILTGNSAEIWCLFLAPLLGLPIPLLPVHILWVNLVTDGLPALALSTEIPEKNIMQRPPRRTDESIFAKGLGIHVLWVGVFIGLLTVGMQWYAIHNDGNHWQTMVFTTLCFCQLYHVMAIRSETRSLFSMGLWSNRPLLLAVGVTVLLQLMVIYVPYFNELFHTAPLSWQELLIVTGVSGVVFVAVEIEKWVKRKAVTI</sequence>
<dbReference type="Gene3D" id="3.40.1110.10">
    <property type="entry name" value="Calcium-transporting ATPase, cytoplasmic domain N"/>
    <property type="match status" value="1"/>
</dbReference>
<feature type="transmembrane region" description="Helical" evidence="13">
    <location>
        <begin position="807"/>
        <end position="824"/>
    </location>
</feature>
<keyword evidence="5" id="KW-0479">Metal-binding</keyword>
<evidence type="ECO:0000256" key="10">
    <source>
        <dbReference type="ARBA" id="ARBA00022989"/>
    </source>
</evidence>
<dbReference type="SFLD" id="SFLDF00027">
    <property type="entry name" value="p-type_atpase"/>
    <property type="match status" value="1"/>
</dbReference>
<dbReference type="RefSeq" id="WP_074238170.1">
    <property type="nucleotide sequence ID" value="NZ_FSRA01000001.1"/>
</dbReference>
<dbReference type="Proteomes" id="UP000185003">
    <property type="component" value="Unassembled WGS sequence"/>
</dbReference>
<keyword evidence="7" id="KW-0067">ATP-binding</keyword>
<dbReference type="SUPFAM" id="SSF56784">
    <property type="entry name" value="HAD-like"/>
    <property type="match status" value="1"/>
</dbReference>
<dbReference type="SFLD" id="SFLDG00002">
    <property type="entry name" value="C1.7:_P-type_atpase_like"/>
    <property type="match status" value="1"/>
</dbReference>
<evidence type="ECO:0000256" key="8">
    <source>
        <dbReference type="ARBA" id="ARBA00022842"/>
    </source>
</evidence>
<dbReference type="SUPFAM" id="SSF81653">
    <property type="entry name" value="Calcium ATPase, transduction domain A"/>
    <property type="match status" value="1"/>
</dbReference>
<organism evidence="15 16">
    <name type="scientific">Chitinophaga niabensis</name>
    <dbReference type="NCBI Taxonomy" id="536979"/>
    <lineage>
        <taxon>Bacteria</taxon>
        <taxon>Pseudomonadati</taxon>
        <taxon>Bacteroidota</taxon>
        <taxon>Chitinophagia</taxon>
        <taxon>Chitinophagales</taxon>
        <taxon>Chitinophagaceae</taxon>
        <taxon>Chitinophaga</taxon>
    </lineage>
</organism>
<dbReference type="InterPro" id="IPR004014">
    <property type="entry name" value="ATPase_P-typ_cation-transptr_N"/>
</dbReference>